<evidence type="ECO:0000256" key="1">
    <source>
        <dbReference type="SAM" id="MobiDB-lite"/>
    </source>
</evidence>
<sequence length="74" mass="8066">MRVLYLINIFNPDHLSADSRWIFADLLAPALVGAGAEVTVAEPAPVRAVASTRPGHRERSTGPVSVPTSTNWWR</sequence>
<feature type="compositionally biased region" description="Polar residues" evidence="1">
    <location>
        <begin position="62"/>
        <end position="74"/>
    </location>
</feature>
<name>A0AAU1UBS6_9ACTN</name>
<protein>
    <submittedName>
        <fullName evidence="2">Uncharacterized protein</fullName>
    </submittedName>
</protein>
<accession>A0AAU1UBS6</accession>
<gene>
    <name evidence="2" type="ORF">OHU69_24365</name>
</gene>
<evidence type="ECO:0000313" key="2">
    <source>
        <dbReference type="EMBL" id="WTS13909.1"/>
    </source>
</evidence>
<dbReference type="AlphaFoldDB" id="A0AAU1UBS6"/>
<reference evidence="2" key="1">
    <citation type="submission" date="2022-10" db="EMBL/GenBank/DDBJ databases">
        <title>The complete genomes of actinobacterial strains from the NBC collection.</title>
        <authorList>
            <person name="Joergensen T.S."/>
            <person name="Alvarez Arevalo M."/>
            <person name="Sterndorff E.B."/>
            <person name="Faurdal D."/>
            <person name="Vuksanovic O."/>
            <person name="Mourched A.-S."/>
            <person name="Charusanti P."/>
            <person name="Shaw S."/>
            <person name="Blin K."/>
            <person name="Weber T."/>
        </authorList>
    </citation>
    <scope>NUCLEOTIDE SEQUENCE</scope>
    <source>
        <strain evidence="2">NBC_00119</strain>
    </source>
</reference>
<organism evidence="2">
    <name type="scientific">Streptomyces sp. NBC_00119</name>
    <dbReference type="NCBI Taxonomy" id="2975659"/>
    <lineage>
        <taxon>Bacteria</taxon>
        <taxon>Bacillati</taxon>
        <taxon>Actinomycetota</taxon>
        <taxon>Actinomycetes</taxon>
        <taxon>Kitasatosporales</taxon>
        <taxon>Streptomycetaceae</taxon>
        <taxon>Streptomyces</taxon>
    </lineage>
</organism>
<feature type="region of interest" description="Disordered" evidence="1">
    <location>
        <begin position="49"/>
        <end position="74"/>
    </location>
</feature>
<proteinExistence type="predicted"/>
<dbReference type="EMBL" id="CP108195">
    <property type="protein sequence ID" value="WTS13909.1"/>
    <property type="molecule type" value="Genomic_DNA"/>
</dbReference>